<dbReference type="InterPro" id="IPR006016">
    <property type="entry name" value="UspA"/>
</dbReference>
<dbReference type="RefSeq" id="WP_052638171.1">
    <property type="nucleotide sequence ID" value="NZ_FO082820.1"/>
</dbReference>
<dbReference type="KEGG" id="rht:NT26_1529"/>
<keyword evidence="4" id="KW-1185">Reference proteome</keyword>
<evidence type="ECO:0000313" key="3">
    <source>
        <dbReference type="EMBL" id="CCF19253.1"/>
    </source>
</evidence>
<comment type="similarity">
    <text evidence="1">Belongs to the universal stress protein A family.</text>
</comment>
<reference evidence="3 4" key="1">
    <citation type="journal article" date="2013" name="Genome Biol. Evol.">
        <title>Life in an arsenic-containing gold mine: genome and physiology of the autotrophic arsenite-oxidizing bacterium rhizobium sp. NT-26.</title>
        <authorList>
            <person name="Andres J."/>
            <person name="Arsene-Ploetze F."/>
            <person name="Barbe V."/>
            <person name="Brochier-Armanet C."/>
            <person name="Cleiss-Arnold J."/>
            <person name="Coppee J.Y."/>
            <person name="Dillies M.A."/>
            <person name="Geist"/>
            <person name="L"/>
            <person name="Joublin A."/>
            <person name="Koechler S."/>
            <person name="Lassalle F."/>
            <person name="Marchal M."/>
            <person name="Medigue C."/>
            <person name="Muller D."/>
            <person name="Nesme X."/>
            <person name="Plewniak F."/>
            <person name="Proux C."/>
            <person name="Ramirez-Bahena M.H."/>
            <person name="Schenowitz C."/>
            <person name="Sismeiro O."/>
            <person name="Vallenet D."/>
            <person name="Santini J.M."/>
            <person name="Bertin P.N."/>
        </authorList>
    </citation>
    <scope>NUCLEOTIDE SEQUENCE [LARGE SCALE GENOMIC DNA]</scope>
    <source>
        <strain evidence="3 4">NT-26</strain>
    </source>
</reference>
<dbReference type="PRINTS" id="PR01438">
    <property type="entry name" value="UNVRSLSTRESS"/>
</dbReference>
<sequence>MTYKTILAVLDTPDHAQQITDYALALASRFDAHVLGVHAETLAAVPLIAPMEIPDPAAIEALQEAARRETKEVEAIFRERVARDGRSADWRSFVSSSGYAAAAVMETVRAADLIVASQGDPNHENRSELENLLFDSGRPVLLVPYIMKAPRDIRRVMIAWNGSREAARAAFDALPFLKTAESVEIFCLDAPERPNQSKEFAGVELAAALARHGVNVTLTTQESGGLSAAAAIENRLADKSVDLLVMGAYGTSRWWEMLFGGVTRSLLESMTALSLMSR</sequence>
<dbReference type="SUPFAM" id="SSF52402">
    <property type="entry name" value="Adenine nucleotide alpha hydrolases-like"/>
    <property type="match status" value="2"/>
</dbReference>
<name>L0NDS3_9HYPH</name>
<gene>
    <name evidence="3" type="ORF">NT26_1529</name>
</gene>
<dbReference type="CDD" id="cd00293">
    <property type="entry name" value="USP-like"/>
    <property type="match status" value="1"/>
</dbReference>
<dbReference type="STRING" id="1125847.NT26_1529"/>
<dbReference type="OrthoDB" id="9804721at2"/>
<evidence type="ECO:0000313" key="4">
    <source>
        <dbReference type="Proteomes" id="UP000010792"/>
    </source>
</evidence>
<dbReference type="Pfam" id="PF00582">
    <property type="entry name" value="Usp"/>
    <property type="match status" value="1"/>
</dbReference>
<evidence type="ECO:0000256" key="1">
    <source>
        <dbReference type="ARBA" id="ARBA00008791"/>
    </source>
</evidence>
<dbReference type="AlphaFoldDB" id="L0NDS3"/>
<feature type="domain" description="UspA" evidence="2">
    <location>
        <begin position="3"/>
        <end position="115"/>
    </location>
</feature>
<evidence type="ECO:0000259" key="2">
    <source>
        <dbReference type="Pfam" id="PF00582"/>
    </source>
</evidence>
<accession>L0NDS3</accession>
<proteinExistence type="inferred from homology"/>
<dbReference type="Gene3D" id="3.40.50.12370">
    <property type="match status" value="1"/>
</dbReference>
<dbReference type="EMBL" id="FO082820">
    <property type="protein sequence ID" value="CCF19253.1"/>
    <property type="molecule type" value="Genomic_DNA"/>
</dbReference>
<dbReference type="PANTHER" id="PTHR46268">
    <property type="entry name" value="STRESS RESPONSE PROTEIN NHAX"/>
    <property type="match status" value="1"/>
</dbReference>
<dbReference type="PANTHER" id="PTHR46268:SF15">
    <property type="entry name" value="UNIVERSAL STRESS PROTEIN HP_0031"/>
    <property type="match status" value="1"/>
</dbReference>
<dbReference type="Proteomes" id="UP000010792">
    <property type="component" value="Chromosome"/>
</dbReference>
<dbReference type="InterPro" id="IPR006015">
    <property type="entry name" value="Universal_stress_UspA"/>
</dbReference>
<organism evidence="3 4">
    <name type="scientific">Pseudorhizobium banfieldiae</name>
    <dbReference type="NCBI Taxonomy" id="1125847"/>
    <lineage>
        <taxon>Bacteria</taxon>
        <taxon>Pseudomonadati</taxon>
        <taxon>Pseudomonadota</taxon>
        <taxon>Alphaproteobacteria</taxon>
        <taxon>Hyphomicrobiales</taxon>
        <taxon>Rhizobiaceae</taxon>
        <taxon>Rhizobium/Agrobacterium group</taxon>
        <taxon>Pseudorhizobium</taxon>
    </lineage>
</organism>
<protein>
    <recommendedName>
        <fullName evidence="2">UspA domain-containing protein</fullName>
    </recommendedName>
</protein>